<dbReference type="InterPro" id="IPR016047">
    <property type="entry name" value="M23ase_b-sheet_dom"/>
</dbReference>
<evidence type="ECO:0000313" key="5">
    <source>
        <dbReference type="Proteomes" id="UP000231701"/>
    </source>
</evidence>
<gene>
    <name evidence="4" type="ORF">Ga0123461_1380</name>
</gene>
<accession>A0A2K8KXV7</accession>
<dbReference type="InterPro" id="IPR011055">
    <property type="entry name" value="Dup_hybrid_motif"/>
</dbReference>
<dbReference type="Pfam" id="PF01551">
    <property type="entry name" value="Peptidase_M23"/>
    <property type="match status" value="1"/>
</dbReference>
<sequence length="253" mass="27995">MAVVIRLLCFVLLLSLAGCYSTKPVTGKHISRSSKPQAVVYFVRPKDTLYSIGKRFGVDYHLIAKRNYIRKPYSIYVGQRLSIDRWAPRPQALPSASIKRAYSTPAKKKSVKKSARNGSHKSKAAGYEKGKLLWPVRAKVSSRFGRRGSRMHDGIDIPAKEGTPVLAAASGVVVYSDQRLSGYGKLVIIRHGRNLFTAYAHNQRNLVKKGAKVKAGETIARVGRTGRASGSHLHFEVRQGSTPVDPLAYLPRR</sequence>
<dbReference type="Gene3D" id="3.10.350.10">
    <property type="entry name" value="LysM domain"/>
    <property type="match status" value="1"/>
</dbReference>
<dbReference type="OrthoDB" id="5293645at2"/>
<dbReference type="GO" id="GO:0004222">
    <property type="term" value="F:metalloendopeptidase activity"/>
    <property type="evidence" value="ECO:0007669"/>
    <property type="project" value="TreeGrafter"/>
</dbReference>
<evidence type="ECO:0000256" key="2">
    <source>
        <dbReference type="SAM" id="SignalP"/>
    </source>
</evidence>
<dbReference type="InterPro" id="IPR018392">
    <property type="entry name" value="LysM"/>
</dbReference>
<dbReference type="Gene3D" id="2.70.70.10">
    <property type="entry name" value="Glucose Permease (Domain IIA)"/>
    <property type="match status" value="1"/>
</dbReference>
<reference evidence="4 5" key="1">
    <citation type="submission" date="2016-12" db="EMBL/GenBank/DDBJ databases">
        <title>Isolation and genomic insights into novel planktonic Zetaproteobacteria from stratified waters of the Chesapeake Bay.</title>
        <authorList>
            <person name="McAllister S.M."/>
            <person name="Kato S."/>
            <person name="Chan C.S."/>
            <person name="Chiu B.K."/>
            <person name="Field E.K."/>
        </authorList>
    </citation>
    <scope>NUCLEOTIDE SEQUENCE [LARGE SCALE GENOMIC DNA]</scope>
    <source>
        <strain evidence="4 5">CP-5</strain>
    </source>
</reference>
<dbReference type="CDD" id="cd00118">
    <property type="entry name" value="LysM"/>
    <property type="match status" value="1"/>
</dbReference>
<feature type="region of interest" description="Disordered" evidence="1">
    <location>
        <begin position="101"/>
        <end position="124"/>
    </location>
</feature>
<keyword evidence="2" id="KW-0732">Signal</keyword>
<dbReference type="Pfam" id="PF01476">
    <property type="entry name" value="LysM"/>
    <property type="match status" value="1"/>
</dbReference>
<feature type="signal peptide" evidence="2">
    <location>
        <begin position="1"/>
        <end position="17"/>
    </location>
</feature>
<evidence type="ECO:0000256" key="1">
    <source>
        <dbReference type="SAM" id="MobiDB-lite"/>
    </source>
</evidence>
<organism evidence="4 5">
    <name type="scientific">Mariprofundus aestuarium</name>
    <dbReference type="NCBI Taxonomy" id="1921086"/>
    <lineage>
        <taxon>Bacteria</taxon>
        <taxon>Pseudomonadati</taxon>
        <taxon>Pseudomonadota</taxon>
        <taxon>Candidatius Mariprofundia</taxon>
        <taxon>Mariprofundales</taxon>
        <taxon>Mariprofundaceae</taxon>
        <taxon>Mariprofundus</taxon>
    </lineage>
</organism>
<keyword evidence="5" id="KW-1185">Reference proteome</keyword>
<name>A0A2K8KXV7_MARES</name>
<feature type="compositionally biased region" description="Basic residues" evidence="1">
    <location>
        <begin position="106"/>
        <end position="123"/>
    </location>
</feature>
<dbReference type="CDD" id="cd12797">
    <property type="entry name" value="M23_peptidase"/>
    <property type="match status" value="1"/>
</dbReference>
<dbReference type="PROSITE" id="PS51257">
    <property type="entry name" value="PROKAR_LIPOPROTEIN"/>
    <property type="match status" value="1"/>
</dbReference>
<dbReference type="EMBL" id="CP018799">
    <property type="protein sequence ID" value="ATX79795.1"/>
    <property type="molecule type" value="Genomic_DNA"/>
</dbReference>
<dbReference type="PROSITE" id="PS51782">
    <property type="entry name" value="LYSM"/>
    <property type="match status" value="1"/>
</dbReference>
<proteinExistence type="predicted"/>
<dbReference type="SUPFAM" id="SSF51261">
    <property type="entry name" value="Duplicated hybrid motif"/>
    <property type="match status" value="1"/>
</dbReference>
<dbReference type="InterPro" id="IPR036779">
    <property type="entry name" value="LysM_dom_sf"/>
</dbReference>
<keyword evidence="4" id="KW-0449">Lipoprotein</keyword>
<feature type="domain" description="LysM" evidence="3">
    <location>
        <begin position="39"/>
        <end position="83"/>
    </location>
</feature>
<dbReference type="AlphaFoldDB" id="A0A2K8KXV7"/>
<dbReference type="RefSeq" id="WP_100277646.1">
    <property type="nucleotide sequence ID" value="NZ_CP018799.1"/>
</dbReference>
<dbReference type="SMART" id="SM00257">
    <property type="entry name" value="LysM"/>
    <property type="match status" value="1"/>
</dbReference>
<evidence type="ECO:0000259" key="3">
    <source>
        <dbReference type="PROSITE" id="PS51782"/>
    </source>
</evidence>
<protein>
    <submittedName>
        <fullName evidence="4">Lipoprotein NlpD</fullName>
    </submittedName>
</protein>
<dbReference type="KEGG" id="maes:Ga0123461_1380"/>
<dbReference type="PANTHER" id="PTHR21666:SF270">
    <property type="entry name" value="MUREIN HYDROLASE ACTIVATOR ENVC"/>
    <property type="match status" value="1"/>
</dbReference>
<evidence type="ECO:0000313" key="4">
    <source>
        <dbReference type="EMBL" id="ATX79795.1"/>
    </source>
</evidence>
<feature type="chain" id="PRO_5014998254" evidence="2">
    <location>
        <begin position="18"/>
        <end position="253"/>
    </location>
</feature>
<dbReference type="InterPro" id="IPR050570">
    <property type="entry name" value="Cell_wall_metabolism_enzyme"/>
</dbReference>
<dbReference type="Proteomes" id="UP000231701">
    <property type="component" value="Chromosome"/>
</dbReference>
<dbReference type="PANTHER" id="PTHR21666">
    <property type="entry name" value="PEPTIDASE-RELATED"/>
    <property type="match status" value="1"/>
</dbReference>